<dbReference type="EMBL" id="JAUDCG010000016">
    <property type="protein sequence ID" value="MDM8156977.1"/>
    <property type="molecule type" value="Genomic_DNA"/>
</dbReference>
<keyword evidence="7 13" id="KW-0378">Hydrolase</keyword>
<evidence type="ECO:0000256" key="10">
    <source>
        <dbReference type="ARBA" id="ARBA00035861"/>
    </source>
</evidence>
<name>A0ABT7UBI2_9FIRM</name>
<dbReference type="PANTHER" id="PTHR47707:SF1">
    <property type="entry name" value="NUDIX HYDROLASE FAMILY PROTEIN"/>
    <property type="match status" value="1"/>
</dbReference>
<protein>
    <recommendedName>
        <fullName evidence="11">8-oxo-dGTP diphosphatase</fullName>
        <ecNumber evidence="11">3.6.1.55</ecNumber>
    </recommendedName>
</protein>
<keyword evidence="4" id="KW-0235">DNA replication</keyword>
<dbReference type="InterPro" id="IPR000086">
    <property type="entry name" value="NUDIX_hydrolase_dom"/>
</dbReference>
<dbReference type="CDD" id="cd03425">
    <property type="entry name" value="NUDIX_MutT_NudA_like"/>
    <property type="match status" value="1"/>
</dbReference>
<dbReference type="PANTHER" id="PTHR47707">
    <property type="entry name" value="8-OXO-DGTP DIPHOSPHATASE"/>
    <property type="match status" value="1"/>
</dbReference>
<keyword evidence="3" id="KW-0515">Mutator protein</keyword>
<dbReference type="InterPro" id="IPR015797">
    <property type="entry name" value="NUDIX_hydrolase-like_dom_sf"/>
</dbReference>
<evidence type="ECO:0000313" key="14">
    <source>
        <dbReference type="Proteomes" id="UP001529340"/>
    </source>
</evidence>
<dbReference type="EC" id="3.6.1.55" evidence="11"/>
<comment type="caution">
    <text evidence="13">The sequence shown here is derived from an EMBL/GenBank/DDBJ whole genome shotgun (WGS) entry which is preliminary data.</text>
</comment>
<comment type="similarity">
    <text evidence="2">Belongs to the Nudix hydrolase family.</text>
</comment>
<dbReference type="SUPFAM" id="SSF55811">
    <property type="entry name" value="Nudix"/>
    <property type="match status" value="1"/>
</dbReference>
<keyword evidence="8" id="KW-0460">Magnesium</keyword>
<dbReference type="Proteomes" id="UP001529340">
    <property type="component" value="Unassembled WGS sequence"/>
</dbReference>
<comment type="cofactor">
    <cofactor evidence="1">
        <name>Mg(2+)</name>
        <dbReference type="ChEBI" id="CHEBI:18420"/>
    </cofactor>
</comment>
<dbReference type="GO" id="GO:0016787">
    <property type="term" value="F:hydrolase activity"/>
    <property type="evidence" value="ECO:0007669"/>
    <property type="project" value="UniProtKB-KW"/>
</dbReference>
<dbReference type="PRINTS" id="PR00502">
    <property type="entry name" value="NUDIXFAMILY"/>
</dbReference>
<evidence type="ECO:0000256" key="9">
    <source>
        <dbReference type="ARBA" id="ARBA00023204"/>
    </source>
</evidence>
<evidence type="ECO:0000256" key="7">
    <source>
        <dbReference type="ARBA" id="ARBA00022801"/>
    </source>
</evidence>
<evidence type="ECO:0000313" key="13">
    <source>
        <dbReference type="EMBL" id="MDM8156977.1"/>
    </source>
</evidence>
<dbReference type="RefSeq" id="WP_289607488.1">
    <property type="nucleotide sequence ID" value="NZ_JAUDCG010000016.1"/>
</dbReference>
<dbReference type="InterPro" id="IPR020476">
    <property type="entry name" value="Nudix_hydrolase"/>
</dbReference>
<evidence type="ECO:0000256" key="6">
    <source>
        <dbReference type="ARBA" id="ARBA00022763"/>
    </source>
</evidence>
<evidence type="ECO:0000256" key="3">
    <source>
        <dbReference type="ARBA" id="ARBA00022457"/>
    </source>
</evidence>
<evidence type="ECO:0000256" key="4">
    <source>
        <dbReference type="ARBA" id="ARBA00022705"/>
    </source>
</evidence>
<keyword evidence="9" id="KW-0234">DNA repair</keyword>
<evidence type="ECO:0000259" key="12">
    <source>
        <dbReference type="PROSITE" id="PS51462"/>
    </source>
</evidence>
<dbReference type="Gene3D" id="3.90.79.10">
    <property type="entry name" value="Nucleoside Triphosphate Pyrophosphohydrolase"/>
    <property type="match status" value="1"/>
</dbReference>
<reference evidence="13" key="1">
    <citation type="submission" date="2023-06" db="EMBL/GenBank/DDBJ databases">
        <title>Identification and characterization of horizontal gene transfer across gut microbiota members of farm animals based on homology search.</title>
        <authorList>
            <person name="Schwarzerova J."/>
            <person name="Nykrynova M."/>
            <person name="Jureckova K."/>
            <person name="Cejkova D."/>
            <person name="Rychlik I."/>
        </authorList>
    </citation>
    <scope>NUCLEOTIDE SEQUENCE</scope>
    <source>
        <strain evidence="13">ET39</strain>
    </source>
</reference>
<keyword evidence="14" id="KW-1185">Reference proteome</keyword>
<dbReference type="Pfam" id="PF00293">
    <property type="entry name" value="NUDIX"/>
    <property type="match status" value="1"/>
</dbReference>
<dbReference type="PROSITE" id="PS51462">
    <property type="entry name" value="NUDIX"/>
    <property type="match status" value="1"/>
</dbReference>
<feature type="domain" description="Nudix hydrolase" evidence="12">
    <location>
        <begin position="1"/>
        <end position="123"/>
    </location>
</feature>
<evidence type="ECO:0000256" key="1">
    <source>
        <dbReference type="ARBA" id="ARBA00001946"/>
    </source>
</evidence>
<dbReference type="InterPro" id="IPR047127">
    <property type="entry name" value="MutT-like"/>
</dbReference>
<keyword evidence="5" id="KW-0479">Metal-binding</keyword>
<evidence type="ECO:0000256" key="11">
    <source>
        <dbReference type="ARBA" id="ARBA00038905"/>
    </source>
</evidence>
<reference evidence="13" key="2">
    <citation type="submission" date="2023-06" db="EMBL/GenBank/DDBJ databases">
        <authorList>
            <person name="Zeman M."/>
            <person name="Kubasova T."/>
            <person name="Jahodarova E."/>
            <person name="Nykrynova M."/>
            <person name="Rychlik I."/>
        </authorList>
    </citation>
    <scope>NUCLEOTIDE SEQUENCE</scope>
    <source>
        <strain evidence="13">ET39</strain>
    </source>
</reference>
<proteinExistence type="inferred from homology"/>
<keyword evidence="6" id="KW-0227">DNA damage</keyword>
<organism evidence="13 14">
    <name type="scientific">Amedibacillus dolichus</name>
    <dbReference type="NCBI Taxonomy" id="31971"/>
    <lineage>
        <taxon>Bacteria</taxon>
        <taxon>Bacillati</taxon>
        <taxon>Bacillota</taxon>
        <taxon>Erysipelotrichia</taxon>
        <taxon>Erysipelotrichales</taxon>
        <taxon>Erysipelotrichaceae</taxon>
        <taxon>Amedibacillus</taxon>
    </lineage>
</organism>
<gene>
    <name evidence="13" type="ORF">QUV96_04925</name>
</gene>
<evidence type="ECO:0000256" key="2">
    <source>
        <dbReference type="ARBA" id="ARBA00005582"/>
    </source>
</evidence>
<comment type="catalytic activity">
    <reaction evidence="10">
        <text>8-oxo-dGTP + H2O = 8-oxo-dGMP + diphosphate + H(+)</text>
        <dbReference type="Rhea" id="RHEA:31575"/>
        <dbReference type="ChEBI" id="CHEBI:15377"/>
        <dbReference type="ChEBI" id="CHEBI:15378"/>
        <dbReference type="ChEBI" id="CHEBI:33019"/>
        <dbReference type="ChEBI" id="CHEBI:63224"/>
        <dbReference type="ChEBI" id="CHEBI:77896"/>
        <dbReference type="EC" id="3.6.1.55"/>
    </reaction>
</comment>
<sequence length="133" mass="14917">MEVVCGVLVSDGKVFIGRRRSRHANGVWEFPGGKVEAGESEADALARELKEELCVEAKVGEKLCTILDEQEGWHLRVHAYLCHSEQRPHDLCAHSEGRWVDPEELTQYAFQPADAPIIQKVLEVVPCLSEPKK</sequence>
<evidence type="ECO:0000256" key="5">
    <source>
        <dbReference type="ARBA" id="ARBA00022723"/>
    </source>
</evidence>
<accession>A0ABT7UBI2</accession>
<evidence type="ECO:0000256" key="8">
    <source>
        <dbReference type="ARBA" id="ARBA00022842"/>
    </source>
</evidence>